<name>A0A165IYN5_EXIGL</name>
<evidence type="ECO:0000313" key="2">
    <source>
        <dbReference type="Proteomes" id="UP000077266"/>
    </source>
</evidence>
<dbReference type="EMBL" id="KV425979">
    <property type="protein sequence ID" value="KZV94067.1"/>
    <property type="molecule type" value="Genomic_DNA"/>
</dbReference>
<evidence type="ECO:0000313" key="1">
    <source>
        <dbReference type="EMBL" id="KZV94067.1"/>
    </source>
</evidence>
<dbReference type="AlphaFoldDB" id="A0A165IYN5"/>
<organism evidence="1 2">
    <name type="scientific">Exidia glandulosa HHB12029</name>
    <dbReference type="NCBI Taxonomy" id="1314781"/>
    <lineage>
        <taxon>Eukaryota</taxon>
        <taxon>Fungi</taxon>
        <taxon>Dikarya</taxon>
        <taxon>Basidiomycota</taxon>
        <taxon>Agaricomycotina</taxon>
        <taxon>Agaricomycetes</taxon>
        <taxon>Auriculariales</taxon>
        <taxon>Exidiaceae</taxon>
        <taxon>Exidia</taxon>
    </lineage>
</organism>
<protein>
    <submittedName>
        <fullName evidence="1">Uncharacterized protein</fullName>
    </submittedName>
</protein>
<sequence length="128" mass="14510">MRIALICFVFPPHCRAVLLVHPRIHHFAWGALFSFALLTFEASALSRRNAIWAHPGPQPVVRDSPALRGPTCFLIHLLLTHLRVAMDPNRVYCQVRIGFSQSLQLLELAEAEPYRERGGHCRYPCTAV</sequence>
<reference evidence="1 2" key="1">
    <citation type="journal article" date="2016" name="Mol. Biol. Evol.">
        <title>Comparative Genomics of Early-Diverging Mushroom-Forming Fungi Provides Insights into the Origins of Lignocellulose Decay Capabilities.</title>
        <authorList>
            <person name="Nagy L.G."/>
            <person name="Riley R."/>
            <person name="Tritt A."/>
            <person name="Adam C."/>
            <person name="Daum C."/>
            <person name="Floudas D."/>
            <person name="Sun H."/>
            <person name="Yadav J.S."/>
            <person name="Pangilinan J."/>
            <person name="Larsson K.H."/>
            <person name="Matsuura K."/>
            <person name="Barry K."/>
            <person name="Labutti K."/>
            <person name="Kuo R."/>
            <person name="Ohm R.A."/>
            <person name="Bhattacharya S.S."/>
            <person name="Shirouzu T."/>
            <person name="Yoshinaga Y."/>
            <person name="Martin F.M."/>
            <person name="Grigoriev I.V."/>
            <person name="Hibbett D.S."/>
        </authorList>
    </citation>
    <scope>NUCLEOTIDE SEQUENCE [LARGE SCALE GENOMIC DNA]</scope>
    <source>
        <strain evidence="1 2">HHB12029</strain>
    </source>
</reference>
<keyword evidence="2" id="KW-1185">Reference proteome</keyword>
<accession>A0A165IYN5</accession>
<dbReference type="InParanoid" id="A0A165IYN5"/>
<proteinExistence type="predicted"/>
<dbReference type="Proteomes" id="UP000077266">
    <property type="component" value="Unassembled WGS sequence"/>
</dbReference>
<gene>
    <name evidence="1" type="ORF">EXIGLDRAFT_527958</name>
</gene>